<feature type="signal peptide" evidence="1">
    <location>
        <begin position="1"/>
        <end position="20"/>
    </location>
</feature>
<protein>
    <recommendedName>
        <fullName evidence="4">Lipoprotein</fullName>
    </recommendedName>
</protein>
<keyword evidence="1" id="KW-0732">Signal</keyword>
<evidence type="ECO:0000256" key="1">
    <source>
        <dbReference type="SAM" id="SignalP"/>
    </source>
</evidence>
<evidence type="ECO:0000313" key="3">
    <source>
        <dbReference type="Proteomes" id="UP000007089"/>
    </source>
</evidence>
<feature type="chain" id="PRO_5002872792" description="Lipoprotein" evidence="1">
    <location>
        <begin position="21"/>
        <end position="138"/>
    </location>
</feature>
<evidence type="ECO:0008006" key="4">
    <source>
        <dbReference type="Google" id="ProtNLM"/>
    </source>
</evidence>
<dbReference type="HOGENOM" id="CLU_1850980_0_0_7"/>
<dbReference type="AlphaFoldDB" id="B8JFI4"/>
<reference evidence="2" key="1">
    <citation type="submission" date="2009-01" db="EMBL/GenBank/DDBJ databases">
        <title>Complete sequence of Anaeromyxobacter dehalogenans 2CP-1.</title>
        <authorList>
            <consortium name="US DOE Joint Genome Institute"/>
            <person name="Lucas S."/>
            <person name="Copeland A."/>
            <person name="Lapidus A."/>
            <person name="Glavina del Rio T."/>
            <person name="Dalin E."/>
            <person name="Tice H."/>
            <person name="Bruce D."/>
            <person name="Goodwin L."/>
            <person name="Pitluck S."/>
            <person name="Saunders E."/>
            <person name="Brettin T."/>
            <person name="Detter J.C."/>
            <person name="Han C."/>
            <person name="Larimer F."/>
            <person name="Land M."/>
            <person name="Hauser L."/>
            <person name="Kyrpides N."/>
            <person name="Ovchinnikova G."/>
            <person name="Beliaev A.S."/>
            <person name="Richardson P."/>
        </authorList>
    </citation>
    <scope>NUCLEOTIDE SEQUENCE</scope>
    <source>
        <strain evidence="2">2CP-1</strain>
    </source>
</reference>
<evidence type="ECO:0000313" key="2">
    <source>
        <dbReference type="EMBL" id="ACL66361.1"/>
    </source>
</evidence>
<keyword evidence="3" id="KW-1185">Reference proteome</keyword>
<organism evidence="2 3">
    <name type="scientific">Anaeromyxobacter dehalogenans (strain ATCC BAA-258 / DSM 21875 / 2CP-1)</name>
    <dbReference type="NCBI Taxonomy" id="455488"/>
    <lineage>
        <taxon>Bacteria</taxon>
        <taxon>Pseudomonadati</taxon>
        <taxon>Myxococcota</taxon>
        <taxon>Myxococcia</taxon>
        <taxon>Myxococcales</taxon>
        <taxon>Cystobacterineae</taxon>
        <taxon>Anaeromyxobacteraceae</taxon>
        <taxon>Anaeromyxobacter</taxon>
    </lineage>
</organism>
<dbReference type="RefSeq" id="WP_012634090.1">
    <property type="nucleotide sequence ID" value="NC_011891.1"/>
</dbReference>
<dbReference type="Proteomes" id="UP000007089">
    <property type="component" value="Chromosome"/>
</dbReference>
<dbReference type="EMBL" id="CP001359">
    <property type="protein sequence ID" value="ACL66361.1"/>
    <property type="molecule type" value="Genomic_DNA"/>
</dbReference>
<proteinExistence type="predicted"/>
<sequence>MKTRNALSAAALAATALLVAGCGNDTCPTETPQVSQIQSCTASPGATVPVRLKACPTCNQNITRCEVDVQGGYIQLDPLAEACDSSTSCPPGCAPGDIVCNVTAPSAPGTYTLIVSNGQGGTLQGQLDVGTGAVACAY</sequence>
<gene>
    <name evidence="2" type="ordered locus">A2cp1_3026</name>
</gene>
<accession>B8JFI4</accession>
<name>B8JFI4_ANAD2</name>
<dbReference type="KEGG" id="acp:A2cp1_3026"/>
<dbReference type="PROSITE" id="PS51257">
    <property type="entry name" value="PROKAR_LIPOPROTEIN"/>
    <property type="match status" value="1"/>
</dbReference>